<organism evidence="3 4">
    <name type="scientific">Danxiaibacter flavus</name>
    <dbReference type="NCBI Taxonomy" id="3049108"/>
    <lineage>
        <taxon>Bacteria</taxon>
        <taxon>Pseudomonadati</taxon>
        <taxon>Bacteroidota</taxon>
        <taxon>Chitinophagia</taxon>
        <taxon>Chitinophagales</taxon>
        <taxon>Chitinophagaceae</taxon>
        <taxon>Danxiaibacter</taxon>
    </lineage>
</organism>
<dbReference type="Gene3D" id="3.40.50.10610">
    <property type="entry name" value="ABC-type transport auxiliary lipoprotein component"/>
    <property type="match status" value="1"/>
</dbReference>
<proteinExistence type="predicted"/>
<feature type="signal peptide" evidence="2">
    <location>
        <begin position="1"/>
        <end position="19"/>
    </location>
</feature>
<evidence type="ECO:0000313" key="4">
    <source>
        <dbReference type="Proteomes" id="UP001560573"/>
    </source>
</evidence>
<keyword evidence="4" id="KW-1185">Reference proteome</keyword>
<dbReference type="RefSeq" id="WP_369331706.1">
    <property type="nucleotide sequence ID" value="NZ_JAULBC010000008.1"/>
</dbReference>
<comment type="caution">
    <text evidence="3">The sequence shown here is derived from an EMBL/GenBank/DDBJ whole genome shotgun (WGS) entry which is preliminary data.</text>
</comment>
<sequence>MKHLIHALILCVFFVNVHAQKTVKFDTLYMRSGETKIGSVTEIADDAIKFTHKGETLGYSFKKADIAKIGFSSGRTETFAAPVQEDTSTKNAAPAQFVNQQDHHNNVAVLPFSFISDQRSGDEEMGFKIQEECYTYLSKKAQALKIQDPSSTNAFLGKAGVNSGNFRSFTYQELCNILGVEYVLRGTVTMDKGSVSTYGNAGSNTTYSSNNKDNKSKSSSSTYGSATTSQDYKTSVTMEVYMDDGKKVFGQNHDAFWSTTDAYKSTLQYLLKRTPIYNR</sequence>
<feature type="chain" id="PRO_5047144229" evidence="2">
    <location>
        <begin position="20"/>
        <end position="279"/>
    </location>
</feature>
<accession>A0ABV3ZKC0</accession>
<name>A0ABV3ZKC0_9BACT</name>
<feature type="compositionally biased region" description="Low complexity" evidence="1">
    <location>
        <begin position="203"/>
        <end position="228"/>
    </location>
</feature>
<feature type="region of interest" description="Disordered" evidence="1">
    <location>
        <begin position="199"/>
        <end position="228"/>
    </location>
</feature>
<dbReference type="Proteomes" id="UP001560573">
    <property type="component" value="Unassembled WGS sequence"/>
</dbReference>
<reference evidence="3 4" key="1">
    <citation type="submission" date="2023-07" db="EMBL/GenBank/DDBJ databases">
        <authorList>
            <person name="Lian W.-H."/>
        </authorList>
    </citation>
    <scope>NUCLEOTIDE SEQUENCE [LARGE SCALE GENOMIC DNA]</scope>
    <source>
        <strain evidence="3 4">SYSU DXS3180</strain>
    </source>
</reference>
<dbReference type="EMBL" id="JAULBC010000008">
    <property type="protein sequence ID" value="MEX6690292.1"/>
    <property type="molecule type" value="Genomic_DNA"/>
</dbReference>
<evidence type="ECO:0000256" key="1">
    <source>
        <dbReference type="SAM" id="MobiDB-lite"/>
    </source>
</evidence>
<protein>
    <submittedName>
        <fullName evidence="3">Uncharacterized protein</fullName>
    </submittedName>
</protein>
<gene>
    <name evidence="3" type="ORF">QTN47_22470</name>
</gene>
<evidence type="ECO:0000313" key="3">
    <source>
        <dbReference type="EMBL" id="MEX6690292.1"/>
    </source>
</evidence>
<evidence type="ECO:0000256" key="2">
    <source>
        <dbReference type="SAM" id="SignalP"/>
    </source>
</evidence>
<keyword evidence="2" id="KW-0732">Signal</keyword>